<keyword evidence="3" id="KW-0812">Transmembrane</keyword>
<name>A0A5S9INT6_UABAM</name>
<accession>A0A5S9INT6</accession>
<dbReference type="InterPro" id="IPR050266">
    <property type="entry name" value="AB_hydrolase_sf"/>
</dbReference>
<evidence type="ECO:0000313" key="5">
    <source>
        <dbReference type="EMBL" id="BBM84927.1"/>
    </source>
</evidence>
<dbReference type="Proteomes" id="UP000326354">
    <property type="component" value="Chromosome"/>
</dbReference>
<gene>
    <name evidence="5" type="ORF">UABAM_03288</name>
</gene>
<feature type="binding site" evidence="2">
    <location>
        <position position="67"/>
    </location>
    <ligand>
        <name>substrate</name>
    </ligand>
</feature>
<feature type="active site" description="Nucleophile" evidence="1">
    <location>
        <position position="138"/>
    </location>
</feature>
<dbReference type="InterPro" id="IPR022742">
    <property type="entry name" value="Hydrolase_4"/>
</dbReference>
<evidence type="ECO:0000313" key="6">
    <source>
        <dbReference type="Proteomes" id="UP000326354"/>
    </source>
</evidence>
<dbReference type="GO" id="GO:0016020">
    <property type="term" value="C:membrane"/>
    <property type="evidence" value="ECO:0007669"/>
    <property type="project" value="TreeGrafter"/>
</dbReference>
<keyword evidence="3" id="KW-0472">Membrane</keyword>
<dbReference type="OrthoDB" id="9786110at2"/>
<feature type="transmembrane region" description="Helical" evidence="3">
    <location>
        <begin position="12"/>
        <end position="32"/>
    </location>
</feature>
<dbReference type="PANTHER" id="PTHR43798:SF33">
    <property type="entry name" value="HYDROLASE, PUTATIVE (AFU_ORTHOLOGUE AFUA_2G14860)-RELATED"/>
    <property type="match status" value="1"/>
</dbReference>
<dbReference type="EMBL" id="AP019860">
    <property type="protein sequence ID" value="BBM84927.1"/>
    <property type="molecule type" value="Genomic_DNA"/>
</dbReference>
<dbReference type="PIRSF" id="PIRSF017388">
    <property type="entry name" value="Esterase_lipase"/>
    <property type="match status" value="1"/>
</dbReference>
<protein>
    <submittedName>
        <fullName evidence="5">Carboxylesterase</fullName>
    </submittedName>
</protein>
<dbReference type="Gene3D" id="3.40.50.1820">
    <property type="entry name" value="alpha/beta hydrolase"/>
    <property type="match status" value="1"/>
</dbReference>
<dbReference type="InterPro" id="IPR012354">
    <property type="entry name" value="Esterase_lipase"/>
</dbReference>
<feature type="binding site" evidence="2">
    <location>
        <position position="139"/>
    </location>
    <ligand>
        <name>substrate</name>
    </ligand>
</feature>
<feature type="active site" description="Charge relay system" evidence="1">
    <location>
        <position position="244"/>
    </location>
</feature>
<dbReference type="SUPFAM" id="SSF53474">
    <property type="entry name" value="alpha/beta-Hydrolases"/>
    <property type="match status" value="1"/>
</dbReference>
<dbReference type="GO" id="GO:0052689">
    <property type="term" value="F:carboxylic ester hydrolase activity"/>
    <property type="evidence" value="ECO:0007669"/>
    <property type="project" value="InterPro"/>
</dbReference>
<feature type="active site" description="Charge relay system" evidence="1">
    <location>
        <position position="272"/>
    </location>
</feature>
<dbReference type="KEGG" id="uam:UABAM_03288"/>
<keyword evidence="6" id="KW-1185">Reference proteome</keyword>
<evidence type="ECO:0000256" key="1">
    <source>
        <dbReference type="PIRSR" id="PIRSR017388-1"/>
    </source>
</evidence>
<sequence>MTALYRYSKKTLMFFIVMLVIFNIWIFVFAIYEYSVSWGENTSWCTEEQLLKPEQDSRRCVVMVHGFGGSPFDFKPLASQLAKNGFLVRIPIMPGQTKDYLAYNRGKFTHAFFIKWLREIIKEEQERFGRKPYLIGFSMGATLSTVLAAEDGIDKLVLIAPFYSLPKYHNALVNFNKLFGFVLPVVPKLASGQLYSKEGRNTYIPGTFLVSSLAFRQLNFLASEAIDVAPKLSIPTLIVASRNDKVISFAKINELFSQHSNVTINEYPRSNHIMLYDYECDAIIADVVSFCNE</sequence>
<dbReference type="Pfam" id="PF12146">
    <property type="entry name" value="Hydrolase_4"/>
    <property type="match status" value="1"/>
</dbReference>
<evidence type="ECO:0000256" key="2">
    <source>
        <dbReference type="PIRSR" id="PIRSR017388-2"/>
    </source>
</evidence>
<dbReference type="AlphaFoldDB" id="A0A5S9INT6"/>
<proteinExistence type="predicted"/>
<reference evidence="5 6" key="1">
    <citation type="submission" date="2019-08" db="EMBL/GenBank/DDBJ databases">
        <title>Complete genome sequence of Candidatus Uab amorphum.</title>
        <authorList>
            <person name="Shiratori T."/>
            <person name="Suzuki S."/>
            <person name="Kakizawa Y."/>
            <person name="Ishida K."/>
        </authorList>
    </citation>
    <scope>NUCLEOTIDE SEQUENCE [LARGE SCALE GENOMIC DNA]</scope>
    <source>
        <strain evidence="5 6">SRT547</strain>
    </source>
</reference>
<feature type="domain" description="Serine aminopeptidase S33" evidence="4">
    <location>
        <begin position="56"/>
        <end position="277"/>
    </location>
</feature>
<organism evidence="5 6">
    <name type="scientific">Uabimicrobium amorphum</name>
    <dbReference type="NCBI Taxonomy" id="2596890"/>
    <lineage>
        <taxon>Bacteria</taxon>
        <taxon>Pseudomonadati</taxon>
        <taxon>Planctomycetota</taxon>
        <taxon>Candidatus Uabimicrobiia</taxon>
        <taxon>Candidatus Uabimicrobiales</taxon>
        <taxon>Candidatus Uabimicrobiaceae</taxon>
        <taxon>Candidatus Uabimicrobium</taxon>
    </lineage>
</organism>
<keyword evidence="3" id="KW-1133">Transmembrane helix</keyword>
<dbReference type="InterPro" id="IPR029058">
    <property type="entry name" value="AB_hydrolase_fold"/>
</dbReference>
<dbReference type="PANTHER" id="PTHR43798">
    <property type="entry name" value="MONOACYLGLYCEROL LIPASE"/>
    <property type="match status" value="1"/>
</dbReference>
<evidence type="ECO:0000256" key="3">
    <source>
        <dbReference type="SAM" id="Phobius"/>
    </source>
</evidence>
<evidence type="ECO:0000259" key="4">
    <source>
        <dbReference type="Pfam" id="PF12146"/>
    </source>
</evidence>